<keyword evidence="2" id="KW-1185">Reference proteome</keyword>
<name>A0A4R2LAF1_9FIRM</name>
<gene>
    <name evidence="1" type="ORF">EV212_10417</name>
</gene>
<proteinExistence type="predicted"/>
<dbReference type="RefSeq" id="WP_132090092.1">
    <property type="nucleotide sequence ID" value="NZ_JANKAQ010000004.1"/>
</dbReference>
<dbReference type="Proteomes" id="UP000295711">
    <property type="component" value="Unassembled WGS sequence"/>
</dbReference>
<reference evidence="1 2" key="1">
    <citation type="submission" date="2019-03" db="EMBL/GenBank/DDBJ databases">
        <title>Genomic Encyclopedia of Type Strains, Phase IV (KMG-IV): sequencing the most valuable type-strain genomes for metagenomic binning, comparative biology and taxonomic classification.</title>
        <authorList>
            <person name="Goeker M."/>
        </authorList>
    </citation>
    <scope>NUCLEOTIDE SEQUENCE [LARGE SCALE GENOMIC DNA]</scope>
    <source>
        <strain evidence="1 2">DSM 28559</strain>
    </source>
</reference>
<organism evidence="1 2">
    <name type="scientific">Frisingicoccus caecimuris</name>
    <dbReference type="NCBI Taxonomy" id="1796636"/>
    <lineage>
        <taxon>Bacteria</taxon>
        <taxon>Bacillati</taxon>
        <taxon>Bacillota</taxon>
        <taxon>Clostridia</taxon>
        <taxon>Lachnospirales</taxon>
        <taxon>Lachnospiraceae</taxon>
        <taxon>Frisingicoccus</taxon>
    </lineage>
</organism>
<accession>A0A4R2LAF1</accession>
<dbReference type="AlphaFoldDB" id="A0A4R2LAF1"/>
<evidence type="ECO:0000313" key="1">
    <source>
        <dbReference type="EMBL" id="TCO84969.1"/>
    </source>
</evidence>
<evidence type="ECO:0000313" key="2">
    <source>
        <dbReference type="Proteomes" id="UP000295711"/>
    </source>
</evidence>
<sequence length="359" mass="40901">MSRKKIIVLAIVLFFLINIWGFLSGNISLKFSRTKRAETEAVAEDSREKIIIEETAAGADDETQQAEQVVYYPTEEALIEEESKGTSNYFIVRGDSTLLFFREEDSDGIKSFYVLAFVIEADGYYYSQDTMRVKNASEQTLQINQGEYYIYFYVEDKDVVEDSLGGEFQRVPAGDGVELLARYIDCPIEEYELYINGVLMDLSDGYNLGDKSSEDIPFYTLEDYISALGLGEKYLLVQGDRTLLIVEESGEGNASDTLRFSFAAAEKINGAYYDRGENVKSGQVLLRRYMIEEVQGEYYMLYLRGAEENTEISDNREGVFQEMEVSNNAVVGAKYIDCPIEEYEFYIDGWRLDLSGAYE</sequence>
<comment type="caution">
    <text evidence="1">The sequence shown here is derived from an EMBL/GenBank/DDBJ whole genome shotgun (WGS) entry which is preliminary data.</text>
</comment>
<dbReference type="EMBL" id="SLXA01000004">
    <property type="protein sequence ID" value="TCO84969.1"/>
    <property type="molecule type" value="Genomic_DNA"/>
</dbReference>
<protein>
    <submittedName>
        <fullName evidence="1">Uncharacterized protein</fullName>
    </submittedName>
</protein>